<dbReference type="CDD" id="cd00303">
    <property type="entry name" value="retropepsin_like"/>
    <property type="match status" value="1"/>
</dbReference>
<dbReference type="SUPFAM" id="SSF50630">
    <property type="entry name" value="Acid proteases"/>
    <property type="match status" value="1"/>
</dbReference>
<dbReference type="PANTHER" id="PTHR33240">
    <property type="entry name" value="OS08G0508500 PROTEIN"/>
    <property type="match status" value="1"/>
</dbReference>
<proteinExistence type="predicted"/>
<dbReference type="PANTHER" id="PTHR33240:SF15">
    <property type="entry name" value="GAG-PRO-LIKE PROTEIN"/>
    <property type="match status" value="1"/>
</dbReference>
<dbReference type="Gene3D" id="2.40.70.10">
    <property type="entry name" value="Acid Proteases"/>
    <property type="match status" value="1"/>
</dbReference>
<evidence type="ECO:0000313" key="2">
    <source>
        <dbReference type="Proteomes" id="UP001174677"/>
    </source>
</evidence>
<accession>A0ABQ9KM23</accession>
<organism evidence="1 2">
    <name type="scientific">Hevea brasiliensis</name>
    <name type="common">Para rubber tree</name>
    <name type="synonym">Siphonia brasiliensis</name>
    <dbReference type="NCBI Taxonomy" id="3981"/>
    <lineage>
        <taxon>Eukaryota</taxon>
        <taxon>Viridiplantae</taxon>
        <taxon>Streptophyta</taxon>
        <taxon>Embryophyta</taxon>
        <taxon>Tracheophyta</taxon>
        <taxon>Spermatophyta</taxon>
        <taxon>Magnoliopsida</taxon>
        <taxon>eudicotyledons</taxon>
        <taxon>Gunneridae</taxon>
        <taxon>Pentapetalae</taxon>
        <taxon>rosids</taxon>
        <taxon>fabids</taxon>
        <taxon>Malpighiales</taxon>
        <taxon>Euphorbiaceae</taxon>
        <taxon>Crotonoideae</taxon>
        <taxon>Micrandreae</taxon>
        <taxon>Hevea</taxon>
    </lineage>
</organism>
<protein>
    <recommendedName>
        <fullName evidence="3">Peptidase A2 domain-containing protein</fullName>
    </recommendedName>
</protein>
<dbReference type="EMBL" id="JARPOI010000017">
    <property type="protein sequence ID" value="KAJ9140995.1"/>
    <property type="molecule type" value="Genomic_DNA"/>
</dbReference>
<evidence type="ECO:0008006" key="3">
    <source>
        <dbReference type="Google" id="ProtNLM"/>
    </source>
</evidence>
<dbReference type="Proteomes" id="UP001174677">
    <property type="component" value="Chromosome 17"/>
</dbReference>
<keyword evidence="2" id="KW-1185">Reference proteome</keyword>
<dbReference type="InterPro" id="IPR021109">
    <property type="entry name" value="Peptidase_aspartic_dom_sf"/>
</dbReference>
<sequence>MWIQKNGEQVKWPRKLNPDITDRRDKGKFYKFHEDHGHTIDEFITIKLSYSEVHHPYTNPLVVSVQINRYTVRRVLVDTGSSVNLLIKEVMEKLEHKIENLTKVMYPLVSLGNKIVSVLGTINLTIVLGDEGHKKEIYTEFAVIDIPLSYNIILSRLILNDNDIIISIKWICLKVPTPGGIVVVRGSQKLAHEYYKKSIEKKS</sequence>
<reference evidence="1" key="1">
    <citation type="journal article" date="2023" name="Plant Biotechnol. J.">
        <title>Chromosome-level wild Hevea brasiliensis genome provides new tools for genomic-assisted breeding and valuable loci to elevate rubber yield.</title>
        <authorList>
            <person name="Cheng H."/>
            <person name="Song X."/>
            <person name="Hu Y."/>
            <person name="Wu T."/>
            <person name="Yang Q."/>
            <person name="An Z."/>
            <person name="Feng S."/>
            <person name="Deng Z."/>
            <person name="Wu W."/>
            <person name="Zeng X."/>
            <person name="Tu M."/>
            <person name="Wang X."/>
            <person name="Huang H."/>
        </authorList>
    </citation>
    <scope>NUCLEOTIDE SEQUENCE</scope>
    <source>
        <strain evidence="1">MT/VB/25A 57/8</strain>
    </source>
</reference>
<name>A0ABQ9KM23_HEVBR</name>
<comment type="caution">
    <text evidence="1">The sequence shown here is derived from an EMBL/GenBank/DDBJ whole genome shotgun (WGS) entry which is preliminary data.</text>
</comment>
<gene>
    <name evidence="1" type="ORF">P3X46_031581</name>
</gene>
<evidence type="ECO:0000313" key="1">
    <source>
        <dbReference type="EMBL" id="KAJ9140995.1"/>
    </source>
</evidence>